<keyword evidence="2" id="KW-0804">Transcription</keyword>
<feature type="domain" description="HTH deoR-type" evidence="3">
    <location>
        <begin position="5"/>
        <end position="64"/>
    </location>
</feature>
<dbReference type="Pfam" id="PF13280">
    <property type="entry name" value="WYL"/>
    <property type="match status" value="1"/>
</dbReference>
<keyword evidence="5" id="KW-1185">Reference proteome</keyword>
<dbReference type="PROSITE" id="PS52050">
    <property type="entry name" value="WYL"/>
    <property type="match status" value="1"/>
</dbReference>
<evidence type="ECO:0000313" key="4">
    <source>
        <dbReference type="EMBL" id="QSF46725.1"/>
    </source>
</evidence>
<sequence>MKKMKINRLLGIVVYLLNREVVSARTLAEKFEVSPRTIQRDMESIGLAGIPIGSIQGVNGGYYILDSFKMNRQLLQPEDYNYIVAALRGLISGYNSRRAEETVEKMLSLSPEGSEAVQPLQLDLEVLREGSGTVQYIEIIEEAIRQKCTIQFQYTNARQTVSSRSVEPLLLSYKWYAWYLFAYCRDRRDYRLFRLSRIREIQNTGEAFAQDHGNAARLLAAHQDRRPNITVKLACPADRRVQLEEAFPKARLLDERCTELVMEFTVPEEESGWFATLLLLGGQCTVLEPESLRLRLQSHARMILQKYEGNDDRQLSGLPVYNGDIHTIRRA</sequence>
<dbReference type="PIRSF" id="PIRSF016838">
    <property type="entry name" value="PafC"/>
    <property type="match status" value="1"/>
</dbReference>
<dbReference type="SUPFAM" id="SSF46785">
    <property type="entry name" value="Winged helix' DNA-binding domain"/>
    <property type="match status" value="1"/>
</dbReference>
<organism evidence="4 5">
    <name type="scientific">Paenibacillus tianjinensis</name>
    <dbReference type="NCBI Taxonomy" id="2810347"/>
    <lineage>
        <taxon>Bacteria</taxon>
        <taxon>Bacillati</taxon>
        <taxon>Bacillota</taxon>
        <taxon>Bacilli</taxon>
        <taxon>Bacillales</taxon>
        <taxon>Paenibacillaceae</taxon>
        <taxon>Paenibacillus</taxon>
    </lineage>
</organism>
<dbReference type="InterPro" id="IPR013196">
    <property type="entry name" value="HTH_11"/>
</dbReference>
<gene>
    <name evidence="4" type="ORF">JRJ22_09235</name>
</gene>
<dbReference type="InterPro" id="IPR051534">
    <property type="entry name" value="CBASS_pafABC_assoc_protein"/>
</dbReference>
<dbReference type="InterPro" id="IPR001034">
    <property type="entry name" value="DeoR_HTH"/>
</dbReference>
<dbReference type="Pfam" id="PF08279">
    <property type="entry name" value="HTH_11"/>
    <property type="match status" value="1"/>
</dbReference>
<dbReference type="EMBL" id="CP070969">
    <property type="protein sequence ID" value="QSF46725.1"/>
    <property type="molecule type" value="Genomic_DNA"/>
</dbReference>
<reference evidence="4 5" key="1">
    <citation type="submission" date="2021-02" db="EMBL/GenBank/DDBJ databases">
        <title>Paenibacillus tianjinensis sp. nov.</title>
        <authorList>
            <person name="Liu H."/>
        </authorList>
    </citation>
    <scope>NUCLEOTIDE SEQUENCE [LARGE SCALE GENOMIC DNA]</scope>
    <source>
        <strain evidence="4 5">TB2019</strain>
    </source>
</reference>
<accession>A0ABX7LF50</accession>
<dbReference type="InterPro" id="IPR036390">
    <property type="entry name" value="WH_DNA-bd_sf"/>
</dbReference>
<dbReference type="InterPro" id="IPR036388">
    <property type="entry name" value="WH-like_DNA-bd_sf"/>
</dbReference>
<dbReference type="PROSITE" id="PS51000">
    <property type="entry name" value="HTH_DEOR_2"/>
    <property type="match status" value="1"/>
</dbReference>
<evidence type="ECO:0000256" key="1">
    <source>
        <dbReference type="ARBA" id="ARBA00023015"/>
    </source>
</evidence>
<evidence type="ECO:0000259" key="3">
    <source>
        <dbReference type="PROSITE" id="PS51000"/>
    </source>
</evidence>
<name>A0ABX7LF50_9BACL</name>
<evidence type="ECO:0000256" key="2">
    <source>
        <dbReference type="ARBA" id="ARBA00023163"/>
    </source>
</evidence>
<protein>
    <submittedName>
        <fullName evidence="4">YafY family transcriptional regulator</fullName>
    </submittedName>
</protein>
<dbReference type="Gene3D" id="1.10.10.10">
    <property type="entry name" value="Winged helix-like DNA-binding domain superfamily/Winged helix DNA-binding domain"/>
    <property type="match status" value="1"/>
</dbReference>
<keyword evidence="1" id="KW-0805">Transcription regulation</keyword>
<dbReference type="PANTHER" id="PTHR34580">
    <property type="match status" value="1"/>
</dbReference>
<proteinExistence type="predicted"/>
<evidence type="ECO:0000313" key="5">
    <source>
        <dbReference type="Proteomes" id="UP000663452"/>
    </source>
</evidence>
<dbReference type="InterPro" id="IPR026881">
    <property type="entry name" value="WYL_dom"/>
</dbReference>
<dbReference type="PANTHER" id="PTHR34580:SF1">
    <property type="entry name" value="PROTEIN PAFC"/>
    <property type="match status" value="1"/>
</dbReference>
<dbReference type="InterPro" id="IPR028349">
    <property type="entry name" value="PafC-like"/>
</dbReference>
<dbReference type="Proteomes" id="UP000663452">
    <property type="component" value="Chromosome"/>
</dbReference>